<dbReference type="Pfam" id="PF22048">
    <property type="entry name" value="LSO1_2-like"/>
    <property type="match status" value="1"/>
</dbReference>
<dbReference type="InterPro" id="IPR010422">
    <property type="entry name" value="Ccdc124/Oxs1"/>
</dbReference>
<dbReference type="PANTHER" id="PTHR21680">
    <property type="entry name" value="COILED-COIL DOMAIN-CONTAINING PROTEIN 124"/>
    <property type="match status" value="1"/>
</dbReference>
<feature type="compositionally biased region" description="Basic and acidic residues" evidence="3">
    <location>
        <begin position="1"/>
        <end position="30"/>
    </location>
</feature>
<evidence type="ECO:0000313" key="6">
    <source>
        <dbReference type="EMBL" id="KAG2201747.1"/>
    </source>
</evidence>
<feature type="domain" description="LSO1/LSO2" evidence="5">
    <location>
        <begin position="9"/>
        <end position="76"/>
    </location>
</feature>
<reference evidence="6" key="1">
    <citation type="submission" date="2020-12" db="EMBL/GenBank/DDBJ databases">
        <title>Metabolic potential, ecology and presence of endohyphal bacteria is reflected in genomic diversity of Mucoromycotina.</title>
        <authorList>
            <person name="Muszewska A."/>
            <person name="Okrasinska A."/>
            <person name="Steczkiewicz K."/>
            <person name="Drgas O."/>
            <person name="Orlowska M."/>
            <person name="Perlinska-Lenart U."/>
            <person name="Aleksandrzak-Piekarczyk T."/>
            <person name="Szatraj K."/>
            <person name="Zielenkiewicz U."/>
            <person name="Pilsyk S."/>
            <person name="Malc E."/>
            <person name="Mieczkowski P."/>
            <person name="Kruszewska J.S."/>
            <person name="Biernat P."/>
            <person name="Pawlowska J."/>
        </authorList>
    </citation>
    <scope>NUCLEOTIDE SEQUENCE</scope>
    <source>
        <strain evidence="6">WA0000017839</strain>
    </source>
</reference>
<dbReference type="InterPro" id="IPR054414">
    <property type="entry name" value="Ccdc124/Oxs1_C"/>
</dbReference>
<evidence type="ECO:0008006" key="8">
    <source>
        <dbReference type="Google" id="ProtNLM"/>
    </source>
</evidence>
<evidence type="ECO:0000313" key="7">
    <source>
        <dbReference type="Proteomes" id="UP000603453"/>
    </source>
</evidence>
<gene>
    <name evidence="6" type="ORF">INT47_002007</name>
</gene>
<sequence length="220" mass="24212">MAKKGSNDKKEAGNAKKAAAKAEKDNKKAAASEAAESEKWAQGAKGKNNKKEDAEAKKAALAEKKAEAARLLAEEEKQFKSKPTLKGVDKKAAQKSAKHEAVGQSKRVIPEFSATGIDDALDLLSIDDTGAKAKDVEKHPERRFKGALAAFEERELPNFKKDYPGLRLSQLKDLIYKAFQKSPENPFNQSNIVQYNATQEEAEAMKANKKKAIEERLRTN</sequence>
<keyword evidence="2" id="KW-0175">Coiled coil</keyword>
<evidence type="ECO:0000259" key="5">
    <source>
        <dbReference type="Pfam" id="PF22048"/>
    </source>
</evidence>
<dbReference type="GO" id="GO:0005634">
    <property type="term" value="C:nucleus"/>
    <property type="evidence" value="ECO:0007669"/>
    <property type="project" value="TreeGrafter"/>
</dbReference>
<dbReference type="InterPro" id="IPR054413">
    <property type="entry name" value="LSO1/2"/>
</dbReference>
<feature type="compositionally biased region" description="Basic and acidic residues" evidence="3">
    <location>
        <begin position="87"/>
        <end position="101"/>
    </location>
</feature>
<dbReference type="GO" id="GO:0006366">
    <property type="term" value="P:transcription by RNA polymerase II"/>
    <property type="evidence" value="ECO:0007669"/>
    <property type="project" value="TreeGrafter"/>
</dbReference>
<dbReference type="Pfam" id="PF06244">
    <property type="entry name" value="Ccdc124"/>
    <property type="match status" value="1"/>
</dbReference>
<feature type="region of interest" description="Disordered" evidence="3">
    <location>
        <begin position="1"/>
        <end position="105"/>
    </location>
</feature>
<feature type="compositionally biased region" description="Basic and acidic residues" evidence="3">
    <location>
        <begin position="49"/>
        <end position="79"/>
    </location>
</feature>
<accession>A0A8H7R0Q5</accession>
<dbReference type="GO" id="GO:0003713">
    <property type="term" value="F:transcription coactivator activity"/>
    <property type="evidence" value="ECO:0007669"/>
    <property type="project" value="TreeGrafter"/>
</dbReference>
<dbReference type="PANTHER" id="PTHR21680:SF0">
    <property type="entry name" value="COILED-COIL DOMAIN-CONTAINING PROTEIN 124"/>
    <property type="match status" value="1"/>
</dbReference>
<evidence type="ECO:0000256" key="1">
    <source>
        <dbReference type="ARBA" id="ARBA00008296"/>
    </source>
</evidence>
<comment type="similarity">
    <text evidence="1">Belongs to the CCDC124 family.</text>
</comment>
<dbReference type="EMBL" id="JAEPRD010000068">
    <property type="protein sequence ID" value="KAG2201747.1"/>
    <property type="molecule type" value="Genomic_DNA"/>
</dbReference>
<dbReference type="OrthoDB" id="76412at2759"/>
<feature type="domain" description="Coiled-coil" evidence="4">
    <location>
        <begin position="111"/>
        <end position="189"/>
    </location>
</feature>
<name>A0A8H7R0Q5_9FUNG</name>
<dbReference type="Proteomes" id="UP000603453">
    <property type="component" value="Unassembled WGS sequence"/>
</dbReference>
<evidence type="ECO:0000256" key="3">
    <source>
        <dbReference type="SAM" id="MobiDB-lite"/>
    </source>
</evidence>
<keyword evidence="7" id="KW-1185">Reference proteome</keyword>
<evidence type="ECO:0000259" key="4">
    <source>
        <dbReference type="Pfam" id="PF06244"/>
    </source>
</evidence>
<protein>
    <recommendedName>
        <fullName evidence="8">DUF1014-domain-containing protein</fullName>
    </recommendedName>
</protein>
<proteinExistence type="inferred from homology"/>
<evidence type="ECO:0000256" key="2">
    <source>
        <dbReference type="ARBA" id="ARBA00023054"/>
    </source>
</evidence>
<organism evidence="6 7">
    <name type="scientific">Mucor saturninus</name>
    <dbReference type="NCBI Taxonomy" id="64648"/>
    <lineage>
        <taxon>Eukaryota</taxon>
        <taxon>Fungi</taxon>
        <taxon>Fungi incertae sedis</taxon>
        <taxon>Mucoromycota</taxon>
        <taxon>Mucoromycotina</taxon>
        <taxon>Mucoromycetes</taxon>
        <taxon>Mucorales</taxon>
        <taxon>Mucorineae</taxon>
        <taxon>Mucoraceae</taxon>
        <taxon>Mucor</taxon>
    </lineage>
</organism>
<dbReference type="AlphaFoldDB" id="A0A8H7R0Q5"/>
<comment type="caution">
    <text evidence="6">The sequence shown here is derived from an EMBL/GenBank/DDBJ whole genome shotgun (WGS) entry which is preliminary data.</text>
</comment>